<dbReference type="OrthoDB" id="9806579at2"/>
<dbReference type="AlphaFoldDB" id="A0A5S3NE37"/>
<dbReference type="EMBL" id="VANR01000002">
    <property type="protein sequence ID" value="TMM31526.1"/>
    <property type="molecule type" value="Genomic_DNA"/>
</dbReference>
<evidence type="ECO:0000256" key="3">
    <source>
        <dbReference type="ARBA" id="ARBA00012824"/>
    </source>
</evidence>
<name>A0A5S3NE37_9FLAO</name>
<evidence type="ECO:0000256" key="4">
    <source>
        <dbReference type="ARBA" id="ARBA00023235"/>
    </source>
</evidence>
<comment type="caution">
    <text evidence="7">The sequence shown here is derived from an EMBL/GenBank/DDBJ whole genome shotgun (WGS) entry which is preliminary data.</text>
</comment>
<dbReference type="Proteomes" id="UP000307140">
    <property type="component" value="Unassembled WGS sequence"/>
</dbReference>
<comment type="catalytic activity">
    <reaction evidence="1">
        <text>chorismate = isochorismate</text>
        <dbReference type="Rhea" id="RHEA:18985"/>
        <dbReference type="ChEBI" id="CHEBI:29748"/>
        <dbReference type="ChEBI" id="CHEBI:29780"/>
        <dbReference type="EC" id="5.4.4.2"/>
    </reaction>
</comment>
<comment type="similarity">
    <text evidence="2">Belongs to the isochorismate synthase family.</text>
</comment>
<dbReference type="GO" id="GO:0008909">
    <property type="term" value="F:isochorismate synthase activity"/>
    <property type="evidence" value="ECO:0007669"/>
    <property type="project" value="UniProtKB-EC"/>
</dbReference>
<accession>A0A5S3NE37</accession>
<sequence length="320" mass="36589">MNDDELHFVDNFTESGFVFAPFDSAEKSILFPLNRALFISEELVNKEKIIEKKPFSVDDSSKKKHVQIIEKAIHEIKTTDLQKVVISREELVKISYFDVLEIYKQLLFTYKNAFVYVWFHPKVGLWFGASPETLLIIEDEAFKTMSLAGTQVYNNTEKPVWKSKELEEQQLVTNFIKNQLKDSTTNLIIDKTETIRAGNLLHLRTKVSGMLKESSTLEQLIRALHPTPAVCGLPRKIAKDFIDTNESYNRSFYTGFLGELNLQNATSTLKKTQLFVNLRCMKVQDDVASVFVGGGITKDSNAENEWEETVSKAKTMKQVL</sequence>
<dbReference type="PANTHER" id="PTHR42839:SF2">
    <property type="entry name" value="ISOCHORISMATE SYNTHASE ENTC"/>
    <property type="match status" value="1"/>
</dbReference>
<evidence type="ECO:0000313" key="8">
    <source>
        <dbReference type="Proteomes" id="UP000307140"/>
    </source>
</evidence>
<keyword evidence="4 7" id="KW-0413">Isomerase</keyword>
<proteinExistence type="inferred from homology"/>
<organism evidence="7 8">
    <name type="scientific">Polaribacter aestuariivivens</name>
    <dbReference type="NCBI Taxonomy" id="2304626"/>
    <lineage>
        <taxon>Bacteria</taxon>
        <taxon>Pseudomonadati</taxon>
        <taxon>Bacteroidota</taxon>
        <taxon>Flavobacteriia</taxon>
        <taxon>Flavobacteriales</taxon>
        <taxon>Flavobacteriaceae</taxon>
    </lineage>
</organism>
<dbReference type="InterPro" id="IPR015890">
    <property type="entry name" value="Chorismate_C"/>
</dbReference>
<evidence type="ECO:0000313" key="7">
    <source>
        <dbReference type="EMBL" id="TMM31526.1"/>
    </source>
</evidence>
<feature type="domain" description="Chorismate-utilising enzyme C-terminal" evidence="6">
    <location>
        <begin position="62"/>
        <end position="312"/>
    </location>
</feature>
<evidence type="ECO:0000256" key="1">
    <source>
        <dbReference type="ARBA" id="ARBA00000799"/>
    </source>
</evidence>
<dbReference type="SUPFAM" id="SSF56322">
    <property type="entry name" value="ADC synthase"/>
    <property type="match status" value="1"/>
</dbReference>
<gene>
    <name evidence="7" type="ORF">FDT66_03225</name>
</gene>
<dbReference type="InterPro" id="IPR004561">
    <property type="entry name" value="IsoChor_synthase"/>
</dbReference>
<dbReference type="Pfam" id="PF00425">
    <property type="entry name" value="Chorismate_bind"/>
    <property type="match status" value="1"/>
</dbReference>
<dbReference type="PANTHER" id="PTHR42839">
    <property type="entry name" value="ISOCHORISMATE SYNTHASE ENTC"/>
    <property type="match status" value="1"/>
</dbReference>
<dbReference type="InterPro" id="IPR005801">
    <property type="entry name" value="ADC_synthase"/>
</dbReference>
<protein>
    <recommendedName>
        <fullName evidence="3">isochorismate synthase</fullName>
        <ecNumber evidence="3">5.4.4.2</ecNumber>
    </recommendedName>
    <alternativeName>
        <fullName evidence="5">Isochorismate mutase</fullName>
    </alternativeName>
</protein>
<dbReference type="NCBIfam" id="TIGR00543">
    <property type="entry name" value="isochor_syn"/>
    <property type="match status" value="1"/>
</dbReference>
<dbReference type="EC" id="5.4.4.2" evidence="3"/>
<reference evidence="7 8" key="1">
    <citation type="submission" date="2019-05" db="EMBL/GenBank/DDBJ databases">
        <title>Polaribacter aestuariivivens sp. nov., isolated from a tidal flat.</title>
        <authorList>
            <person name="Yoon J.-H."/>
        </authorList>
    </citation>
    <scope>NUCLEOTIDE SEQUENCE [LARGE SCALE GENOMIC DNA]</scope>
    <source>
        <strain evidence="7 8">DBTF-3</strain>
    </source>
</reference>
<keyword evidence="8" id="KW-1185">Reference proteome</keyword>
<evidence type="ECO:0000256" key="2">
    <source>
        <dbReference type="ARBA" id="ARBA00005297"/>
    </source>
</evidence>
<evidence type="ECO:0000256" key="5">
    <source>
        <dbReference type="ARBA" id="ARBA00041564"/>
    </source>
</evidence>
<dbReference type="Gene3D" id="3.60.120.10">
    <property type="entry name" value="Anthranilate synthase"/>
    <property type="match status" value="1"/>
</dbReference>
<evidence type="ECO:0000259" key="6">
    <source>
        <dbReference type="Pfam" id="PF00425"/>
    </source>
</evidence>